<sequence length="276" mass="30087">MRISEQHVVPGQSSGVCISPGGRFPAFSSEGKPPRKVSRGPRDLALCRVFRQSTCCDAAQTYPALLAVRKLASFGEGSQECLHLWELLECSICDPRVGIQPGPPLICASFCDMVFEACSNAYYSIDAKTQVLSPCGLSDIVCGRASEWASNGTELCQLAGFSVHPARVSSQDVDGPFCYGGKASLESIAESWRDPKSSSPGKTKNSRVLEDFQQWMGEMPISVMVSWAVGGLVLTAGLLFISKRKSYSHRQKQAAILRNARKLEARINQQPPNRQR</sequence>
<comment type="caution">
    <text evidence="5">The sequence shown here is derived from an EMBL/GenBank/DDBJ whole genome shotgun (WGS) entry which is preliminary data.</text>
</comment>
<keyword evidence="6" id="KW-1185">Reference proteome</keyword>
<evidence type="ECO:0000313" key="6">
    <source>
        <dbReference type="Proteomes" id="UP000797356"/>
    </source>
</evidence>
<reference evidence="5" key="1">
    <citation type="journal article" date="2017" name="Gigascience">
        <title>The genome draft of coconut (Cocos nucifera).</title>
        <authorList>
            <person name="Xiao Y."/>
            <person name="Xu P."/>
            <person name="Fan H."/>
            <person name="Baudouin L."/>
            <person name="Xia W."/>
            <person name="Bocs S."/>
            <person name="Xu J."/>
            <person name="Li Q."/>
            <person name="Guo A."/>
            <person name="Zhou L."/>
            <person name="Li J."/>
            <person name="Wu Y."/>
            <person name="Ma Z."/>
            <person name="Armero A."/>
            <person name="Issali A.E."/>
            <person name="Liu N."/>
            <person name="Peng M."/>
            <person name="Yang Y."/>
        </authorList>
    </citation>
    <scope>NUCLEOTIDE SEQUENCE</scope>
    <source>
        <tissue evidence="5">Spear leaf of Hainan Tall coconut</tissue>
    </source>
</reference>
<reference evidence="5" key="2">
    <citation type="submission" date="2019-07" db="EMBL/GenBank/DDBJ databases">
        <authorList>
            <person name="Yang Y."/>
            <person name="Bocs S."/>
            <person name="Baudouin L."/>
        </authorList>
    </citation>
    <scope>NUCLEOTIDE SEQUENCE</scope>
    <source>
        <tissue evidence="5">Spear leaf of Hainan Tall coconut</tissue>
    </source>
</reference>
<feature type="transmembrane region" description="Helical" evidence="3">
    <location>
        <begin position="221"/>
        <end position="241"/>
    </location>
</feature>
<dbReference type="OrthoDB" id="498177at2759"/>
<dbReference type="PANTHER" id="PTHR37390">
    <property type="entry name" value="OS02G0592500 PROTEIN"/>
    <property type="match status" value="1"/>
</dbReference>
<dbReference type="AlphaFoldDB" id="A0A8K0MU62"/>
<organism evidence="5 6">
    <name type="scientific">Cocos nucifera</name>
    <name type="common">Coconut palm</name>
    <dbReference type="NCBI Taxonomy" id="13894"/>
    <lineage>
        <taxon>Eukaryota</taxon>
        <taxon>Viridiplantae</taxon>
        <taxon>Streptophyta</taxon>
        <taxon>Embryophyta</taxon>
        <taxon>Tracheophyta</taxon>
        <taxon>Spermatophyta</taxon>
        <taxon>Magnoliopsida</taxon>
        <taxon>Liliopsida</taxon>
        <taxon>Arecaceae</taxon>
        <taxon>Arecoideae</taxon>
        <taxon>Cocoseae</taxon>
        <taxon>Attaleinae</taxon>
        <taxon>Cocos</taxon>
    </lineage>
</organism>
<proteinExistence type="predicted"/>
<accession>A0A8K0MU62</accession>
<keyword evidence="3" id="KW-0472">Membrane</keyword>
<dbReference type="EMBL" id="CM017872">
    <property type="protein sequence ID" value="KAG1326233.1"/>
    <property type="molecule type" value="Genomic_DNA"/>
</dbReference>
<evidence type="ECO:0000256" key="2">
    <source>
        <dbReference type="ARBA" id="ARBA00023157"/>
    </source>
</evidence>
<dbReference type="Pfam" id="PF03024">
    <property type="entry name" value="Folate_rec"/>
    <property type="match status" value="1"/>
</dbReference>
<keyword evidence="3" id="KW-1133">Transmembrane helix</keyword>
<evidence type="ECO:0000259" key="4">
    <source>
        <dbReference type="Pfam" id="PF03024"/>
    </source>
</evidence>
<name>A0A8K0MU62_COCNU</name>
<evidence type="ECO:0000256" key="3">
    <source>
        <dbReference type="SAM" id="Phobius"/>
    </source>
</evidence>
<keyword evidence="2" id="KW-1015">Disulfide bond</keyword>
<keyword evidence="1" id="KW-0732">Signal</keyword>
<dbReference type="InterPro" id="IPR018143">
    <property type="entry name" value="Folate_rcpt-like"/>
</dbReference>
<keyword evidence="3" id="KW-0812">Transmembrane</keyword>
<protein>
    <recommendedName>
        <fullName evidence="4">Folate receptor-like domain-containing protein</fullName>
    </recommendedName>
</protein>
<evidence type="ECO:0000256" key="1">
    <source>
        <dbReference type="ARBA" id="ARBA00022729"/>
    </source>
</evidence>
<feature type="domain" description="Folate receptor-like" evidence="4">
    <location>
        <begin position="35"/>
        <end position="159"/>
    </location>
</feature>
<evidence type="ECO:0000313" key="5">
    <source>
        <dbReference type="EMBL" id="KAG1326233.1"/>
    </source>
</evidence>
<gene>
    <name evidence="5" type="ORF">COCNU_01G001670</name>
</gene>
<dbReference type="PANTHER" id="PTHR37390:SF1">
    <property type="entry name" value="FOLATE-BINDING PROTEIN 1"/>
    <property type="match status" value="1"/>
</dbReference>
<dbReference type="InterPro" id="IPR053305">
    <property type="entry name" value="Folate-binding_rcpt-like"/>
</dbReference>
<dbReference type="Proteomes" id="UP000797356">
    <property type="component" value="Chromosome 1"/>
</dbReference>